<evidence type="ECO:0000313" key="1">
    <source>
        <dbReference type="EMBL" id="GGH54106.1"/>
    </source>
</evidence>
<protein>
    <submittedName>
        <fullName evidence="1">Uncharacterized protein</fullName>
    </submittedName>
</protein>
<organism evidence="1 2">
    <name type="scientific">Dyadobacter endophyticus</name>
    <dbReference type="NCBI Taxonomy" id="1749036"/>
    <lineage>
        <taxon>Bacteria</taxon>
        <taxon>Pseudomonadati</taxon>
        <taxon>Bacteroidota</taxon>
        <taxon>Cytophagia</taxon>
        <taxon>Cytophagales</taxon>
        <taxon>Spirosomataceae</taxon>
        <taxon>Dyadobacter</taxon>
    </lineage>
</organism>
<evidence type="ECO:0000313" key="2">
    <source>
        <dbReference type="Proteomes" id="UP000600214"/>
    </source>
</evidence>
<accession>A0ABQ1ZBC1</accession>
<sequence>MHYALTVKLSRRFCFPGCIRNVEWVQRFGYSRDFETAEPMLESEDSFAVAWLGEAINQLGELVGVAFNGKIFAGYF</sequence>
<proteinExistence type="predicted"/>
<name>A0ABQ1ZBC1_9BACT</name>
<dbReference type="EMBL" id="BMIA01000007">
    <property type="protein sequence ID" value="GGH54106.1"/>
    <property type="molecule type" value="Genomic_DNA"/>
</dbReference>
<keyword evidence="2" id="KW-1185">Reference proteome</keyword>
<gene>
    <name evidence="1" type="ORF">GCM10007423_60280</name>
</gene>
<reference evidence="2" key="1">
    <citation type="journal article" date="2019" name="Int. J. Syst. Evol. Microbiol.">
        <title>The Global Catalogue of Microorganisms (GCM) 10K type strain sequencing project: providing services to taxonomists for standard genome sequencing and annotation.</title>
        <authorList>
            <consortium name="The Broad Institute Genomics Platform"/>
            <consortium name="The Broad Institute Genome Sequencing Center for Infectious Disease"/>
            <person name="Wu L."/>
            <person name="Ma J."/>
        </authorList>
    </citation>
    <scope>NUCLEOTIDE SEQUENCE [LARGE SCALE GENOMIC DNA]</scope>
    <source>
        <strain evidence="2">CGMCC 1.15288</strain>
    </source>
</reference>
<dbReference type="Proteomes" id="UP000600214">
    <property type="component" value="Unassembled WGS sequence"/>
</dbReference>
<comment type="caution">
    <text evidence="1">The sequence shown here is derived from an EMBL/GenBank/DDBJ whole genome shotgun (WGS) entry which is preliminary data.</text>
</comment>